<reference evidence="8 9" key="2">
    <citation type="journal article" date="2021" name="J. Hered.">
        <title>Feather Gene Expression Elucidates the Developmental Basis of Plumage Iridescence in African Starlings.</title>
        <authorList>
            <person name="Rubenstein D.R."/>
            <person name="Corvelo A."/>
            <person name="MacManes M.D."/>
            <person name="Maia R."/>
            <person name="Narzisi G."/>
            <person name="Rousaki A."/>
            <person name="Vandenabeele P."/>
            <person name="Shawkey M.D."/>
            <person name="Solomon J."/>
        </authorList>
    </citation>
    <scope>NUCLEOTIDE SEQUENCE [LARGE SCALE GENOMIC DNA]</scope>
    <source>
        <strain evidence="8">SS15</strain>
    </source>
</reference>
<evidence type="ECO:0000313" key="9">
    <source>
        <dbReference type="Proteomes" id="UP000618051"/>
    </source>
</evidence>
<accession>A0A835NR23</accession>
<dbReference type="EMBL" id="JADDUC020000001">
    <property type="protein sequence ID" value="KAI1243227.1"/>
    <property type="molecule type" value="Genomic_DNA"/>
</dbReference>
<evidence type="ECO:0000256" key="3">
    <source>
        <dbReference type="ARBA" id="ARBA00022692"/>
    </source>
</evidence>
<sequence>MADQNVHNAGFTPSGIRGGSLASSLMSQEARASGGGVPKAQPTHQVIPAAGSLVDPGLPTRCPRRPHLTEVEFPEVAQLPLSSPSLWVEKEEDAEQKKNISAEINSASSSSFTIGFDNFSPSMISLL</sequence>
<protein>
    <submittedName>
        <fullName evidence="7">Uncharacterized protein</fullName>
    </submittedName>
</protein>
<evidence type="ECO:0000256" key="5">
    <source>
        <dbReference type="ARBA" id="ARBA00023136"/>
    </source>
</evidence>
<comment type="caution">
    <text evidence="7">The sequence shown here is derived from an EMBL/GenBank/DDBJ whole genome shotgun (WGS) entry which is preliminary data.</text>
</comment>
<dbReference type="OrthoDB" id="9425585at2759"/>
<name>A0A835NR23_9PASS</name>
<reference evidence="8" key="3">
    <citation type="submission" date="2022-01" db="EMBL/GenBank/DDBJ databases">
        <authorList>
            <person name="Rubenstein D.R."/>
        </authorList>
    </citation>
    <scope>NUCLEOTIDE SEQUENCE</scope>
    <source>
        <strain evidence="8">SS15</strain>
        <tissue evidence="8">Liver</tissue>
    </source>
</reference>
<dbReference type="EMBL" id="JADDUC010000084">
    <property type="protein sequence ID" value="KAG0119530.1"/>
    <property type="molecule type" value="Genomic_DNA"/>
</dbReference>
<gene>
    <name evidence="8" type="ORF">IHE44_0000816</name>
    <name evidence="7" type="ORF">IHE44_014241</name>
</gene>
<evidence type="ECO:0000313" key="8">
    <source>
        <dbReference type="EMBL" id="KAI1243227.1"/>
    </source>
</evidence>
<organism evidence="7">
    <name type="scientific">Lamprotornis superbus</name>
    <dbReference type="NCBI Taxonomy" id="245042"/>
    <lineage>
        <taxon>Eukaryota</taxon>
        <taxon>Metazoa</taxon>
        <taxon>Chordata</taxon>
        <taxon>Craniata</taxon>
        <taxon>Vertebrata</taxon>
        <taxon>Euteleostomi</taxon>
        <taxon>Archelosauria</taxon>
        <taxon>Archosauria</taxon>
        <taxon>Dinosauria</taxon>
        <taxon>Saurischia</taxon>
        <taxon>Theropoda</taxon>
        <taxon>Coelurosauria</taxon>
        <taxon>Aves</taxon>
        <taxon>Neognathae</taxon>
        <taxon>Neoaves</taxon>
        <taxon>Telluraves</taxon>
        <taxon>Australaves</taxon>
        <taxon>Passeriformes</taxon>
        <taxon>Sturnidae</taxon>
        <taxon>Lamprotornis</taxon>
    </lineage>
</organism>
<dbReference type="AlphaFoldDB" id="A0A835NR23"/>
<keyword evidence="3" id="KW-0812">Transmembrane</keyword>
<dbReference type="Pfam" id="PF06140">
    <property type="entry name" value="Ifi-6-16"/>
    <property type="match status" value="1"/>
</dbReference>
<comment type="similarity">
    <text evidence="2">Belongs to the IFI6/IFI27 family.</text>
</comment>
<keyword evidence="4" id="KW-1133">Transmembrane helix</keyword>
<dbReference type="Gene3D" id="6.10.110.10">
    <property type="match status" value="1"/>
</dbReference>
<evidence type="ECO:0000256" key="4">
    <source>
        <dbReference type="ARBA" id="ARBA00022989"/>
    </source>
</evidence>
<keyword evidence="9" id="KW-1185">Reference proteome</keyword>
<keyword evidence="5" id="KW-0472">Membrane</keyword>
<proteinExistence type="inferred from homology"/>
<evidence type="ECO:0000313" key="7">
    <source>
        <dbReference type="EMBL" id="KAG0119530.1"/>
    </source>
</evidence>
<dbReference type="GO" id="GO:0016020">
    <property type="term" value="C:membrane"/>
    <property type="evidence" value="ECO:0007669"/>
    <property type="project" value="UniProtKB-SubCell"/>
</dbReference>
<evidence type="ECO:0000256" key="2">
    <source>
        <dbReference type="ARBA" id="ARBA00007262"/>
    </source>
</evidence>
<dbReference type="InterPro" id="IPR009311">
    <property type="entry name" value="IFI6/IFI27-like"/>
</dbReference>
<evidence type="ECO:0000256" key="6">
    <source>
        <dbReference type="SAM" id="MobiDB-lite"/>
    </source>
</evidence>
<dbReference type="InterPro" id="IPR038213">
    <property type="entry name" value="IFI6/IFI27-like_sf"/>
</dbReference>
<feature type="region of interest" description="Disordered" evidence="6">
    <location>
        <begin position="1"/>
        <end position="65"/>
    </location>
</feature>
<comment type="subcellular location">
    <subcellularLocation>
        <location evidence="1">Membrane</location>
        <topology evidence="1">Multi-pass membrane protein</topology>
    </subcellularLocation>
</comment>
<evidence type="ECO:0000256" key="1">
    <source>
        <dbReference type="ARBA" id="ARBA00004141"/>
    </source>
</evidence>
<dbReference type="Proteomes" id="UP000618051">
    <property type="component" value="Unassembled WGS sequence"/>
</dbReference>
<reference evidence="7" key="1">
    <citation type="submission" date="2020-10" db="EMBL/GenBank/DDBJ databases">
        <title>Feather gene expression reveals the developmental basis of iridescence in African starlings.</title>
        <authorList>
            <person name="Rubenstein D.R."/>
        </authorList>
    </citation>
    <scope>NUCLEOTIDE SEQUENCE</scope>
    <source>
        <strain evidence="7">SS15</strain>
        <tissue evidence="7">Liver</tissue>
    </source>
</reference>